<dbReference type="InterPro" id="IPR002921">
    <property type="entry name" value="Fungal_lipase-type"/>
</dbReference>
<accession>A0A843VH07</accession>
<evidence type="ECO:0000259" key="8">
    <source>
        <dbReference type="Pfam" id="PF01764"/>
    </source>
</evidence>
<evidence type="ECO:0000256" key="3">
    <source>
        <dbReference type="ARBA" id="ARBA00022801"/>
    </source>
</evidence>
<organism evidence="9 10">
    <name type="scientific">Colocasia esculenta</name>
    <name type="common">Wild taro</name>
    <name type="synonym">Arum esculentum</name>
    <dbReference type="NCBI Taxonomy" id="4460"/>
    <lineage>
        <taxon>Eukaryota</taxon>
        <taxon>Viridiplantae</taxon>
        <taxon>Streptophyta</taxon>
        <taxon>Embryophyta</taxon>
        <taxon>Tracheophyta</taxon>
        <taxon>Spermatophyta</taxon>
        <taxon>Magnoliopsida</taxon>
        <taxon>Liliopsida</taxon>
        <taxon>Araceae</taxon>
        <taxon>Aroideae</taxon>
        <taxon>Colocasieae</taxon>
        <taxon>Colocasia</taxon>
    </lineage>
</organism>
<dbReference type="SUPFAM" id="SSF53474">
    <property type="entry name" value="alpha/beta-Hydrolases"/>
    <property type="match status" value="1"/>
</dbReference>
<dbReference type="Proteomes" id="UP000652761">
    <property type="component" value="Unassembled WGS sequence"/>
</dbReference>
<reference evidence="9" key="1">
    <citation type="submission" date="2017-07" db="EMBL/GenBank/DDBJ databases">
        <title>Taro Niue Genome Assembly and Annotation.</title>
        <authorList>
            <person name="Atibalentja N."/>
            <person name="Keating K."/>
            <person name="Fields C.J."/>
        </authorList>
    </citation>
    <scope>NUCLEOTIDE SEQUENCE</scope>
    <source>
        <strain evidence="9">Niue_2</strain>
        <tissue evidence="9">Leaf</tissue>
    </source>
</reference>
<dbReference type="EC" id="3.1.1.-" evidence="6"/>
<evidence type="ECO:0000256" key="5">
    <source>
        <dbReference type="ARBA" id="ARBA00023098"/>
    </source>
</evidence>
<comment type="similarity">
    <text evidence="2 6">Belongs to the AB hydrolase superfamily. Lipase family.</text>
</comment>
<dbReference type="InterPro" id="IPR033556">
    <property type="entry name" value="PLA"/>
</dbReference>
<dbReference type="AlphaFoldDB" id="A0A843VH07"/>
<comment type="caution">
    <text evidence="9">The sequence shown here is derived from an EMBL/GenBank/DDBJ whole genome shotgun (WGS) entry which is preliminary data.</text>
</comment>
<gene>
    <name evidence="9" type="ORF">Taro_024276</name>
</gene>
<evidence type="ECO:0000313" key="9">
    <source>
        <dbReference type="EMBL" id="MQL91663.1"/>
    </source>
</evidence>
<feature type="domain" description="Fungal lipase-type" evidence="8">
    <location>
        <begin position="172"/>
        <end position="272"/>
    </location>
</feature>
<comment type="function">
    <text evidence="1 6">Acylhydrolase that catalyzes the hydrolysis of phospholipids at the sn-1 position.</text>
</comment>
<protein>
    <recommendedName>
        <fullName evidence="6">Phospholipase A1</fullName>
        <ecNumber evidence="6">3.1.1.-</ecNumber>
    </recommendedName>
</protein>
<keyword evidence="10" id="KW-1185">Reference proteome</keyword>
<evidence type="ECO:0000256" key="4">
    <source>
        <dbReference type="ARBA" id="ARBA00022963"/>
    </source>
</evidence>
<evidence type="ECO:0000313" key="10">
    <source>
        <dbReference type="Proteomes" id="UP000652761"/>
    </source>
</evidence>
<name>A0A843VH07_COLES</name>
<dbReference type="PANTHER" id="PTHR31828">
    <property type="entry name" value="PHOSPHOLIPASE A1-IIGAMMA"/>
    <property type="match status" value="1"/>
</dbReference>
<evidence type="ECO:0000256" key="7">
    <source>
        <dbReference type="SAM" id="MobiDB-lite"/>
    </source>
</evidence>
<keyword evidence="4 6" id="KW-0442">Lipid degradation</keyword>
<dbReference type="GO" id="GO:0016042">
    <property type="term" value="P:lipid catabolic process"/>
    <property type="evidence" value="ECO:0007669"/>
    <property type="project" value="UniProtKB-UniRule"/>
</dbReference>
<keyword evidence="3 6" id="KW-0378">Hydrolase</keyword>
<feature type="region of interest" description="Disordered" evidence="7">
    <location>
        <begin position="1"/>
        <end position="21"/>
    </location>
</feature>
<evidence type="ECO:0000256" key="2">
    <source>
        <dbReference type="ARBA" id="ARBA00010701"/>
    </source>
</evidence>
<dbReference type="PANTHER" id="PTHR31828:SF10">
    <property type="entry name" value="PHOSPHOLIPASE A1-IIDELTA"/>
    <property type="match status" value="1"/>
</dbReference>
<evidence type="ECO:0000256" key="6">
    <source>
        <dbReference type="RuleBase" id="RU367093"/>
    </source>
</evidence>
<dbReference type="Pfam" id="PF01764">
    <property type="entry name" value="Lipase_3"/>
    <property type="match status" value="1"/>
</dbReference>
<dbReference type="InterPro" id="IPR029058">
    <property type="entry name" value="AB_hydrolase_fold"/>
</dbReference>
<evidence type="ECO:0000256" key="1">
    <source>
        <dbReference type="ARBA" id="ARBA00003523"/>
    </source>
</evidence>
<dbReference type="GO" id="GO:0008970">
    <property type="term" value="F:phospholipase A1 activity"/>
    <property type="evidence" value="ECO:0007669"/>
    <property type="project" value="UniProtKB-UniRule"/>
</dbReference>
<dbReference type="CDD" id="cd00519">
    <property type="entry name" value="Lipase_3"/>
    <property type="match status" value="1"/>
</dbReference>
<sequence length="373" mass="40252">MGIRRAGQPGRQLAAAGFHQQPPACRANSTTAIQRSPAASCSSTGCIEDRGRQKRTVDSVARPPSLPGFSFGLSYVSQAVAAAAASRHLCFAQHLAGGKHKRSTMEQQQTLEHRRGDWYSVLDLDLRDHWFTVPLDYGSPGGEKISVFTREVVLAMHPMGGPTPRSPFSKDSARDQLLSKLRELVDLHKDENLSVTLVGHNLGACLATLSAFDIVENGLSKVGNQPEFPVCAVVFGSPQVGDAAFVARLGRLPNLRMLHVRNVIDLIPQYPGGVLGYVSVGEQLVALLHVVAGWKGKDSGNGREGGFELAVKRSGKTWPKHWTSLLDGAPSPTAAAAIDVKEVSLSWMVARPPFLRTTTTRKQISENVLLTTK</sequence>
<dbReference type="EMBL" id="NMUH01001366">
    <property type="protein sequence ID" value="MQL91663.1"/>
    <property type="molecule type" value="Genomic_DNA"/>
</dbReference>
<keyword evidence="5 6" id="KW-0443">Lipid metabolism</keyword>
<dbReference type="OrthoDB" id="1898734at2759"/>
<proteinExistence type="inferred from homology"/>
<dbReference type="Gene3D" id="3.40.50.1820">
    <property type="entry name" value="alpha/beta hydrolase"/>
    <property type="match status" value="1"/>
</dbReference>